<reference evidence="1" key="1">
    <citation type="submission" date="2022-10" db="EMBL/GenBank/DDBJ databases">
        <title>Two novel species of Flavobacterium.</title>
        <authorList>
            <person name="Liu Q."/>
            <person name="Xin Y.-H."/>
        </authorList>
    </citation>
    <scope>NUCLEOTIDE SEQUENCE</scope>
    <source>
        <strain evidence="1">LS1R47</strain>
    </source>
</reference>
<gene>
    <name evidence="1" type="ORF">OIU80_16035</name>
</gene>
<dbReference type="RefSeq" id="WP_264287997.1">
    <property type="nucleotide sequence ID" value="NZ_JAOZEV010000014.1"/>
</dbReference>
<accession>A0A9X3C8Z6</accession>
<name>A0A9X3C8Z6_9FLAO</name>
<protein>
    <submittedName>
        <fullName evidence="1">T3SS effector HopA1 family protein</fullName>
    </submittedName>
</protein>
<comment type="caution">
    <text evidence="1">The sequence shown here is derived from an EMBL/GenBank/DDBJ whole genome shotgun (WGS) entry which is preliminary data.</text>
</comment>
<sequence length="327" mass="37540">MNMFEDKTIIKELTRLVSQLHISDLQITFREKQYAITQDNAMSYLIGILYSECYALKESYQSGQDNRENKFIGNDINNDTVFIEKLSQNNNSKDRIEQGWVVKYIAPNGYAEVIKQTEIRVVSVSSLIGISSPSAIELGQTVAVLFPKEDKQRQPTFYYVFSNQPINASQNFTRIYWNCISEGAPILINILTEKLNYYNISFIFKCLNHPDFYSRRDAAVLYIEDSIMPIIKMLLPSINDEMKDYLQEDVPLFTYRYAKGIGIAESPNAHESFGMNRVTIIAETLFRTSQKKLAANIVVNEIATSFMKRGIDPKKTFLNKGSKILFN</sequence>
<dbReference type="Proteomes" id="UP001151133">
    <property type="component" value="Unassembled WGS sequence"/>
</dbReference>
<evidence type="ECO:0000313" key="1">
    <source>
        <dbReference type="EMBL" id="MCV9933793.1"/>
    </source>
</evidence>
<dbReference type="InterPro" id="IPR040871">
    <property type="entry name" value="HopA1"/>
</dbReference>
<proteinExistence type="predicted"/>
<dbReference type="EMBL" id="JAOZEV010000014">
    <property type="protein sequence ID" value="MCV9933793.1"/>
    <property type="molecule type" value="Genomic_DNA"/>
</dbReference>
<dbReference type="AlphaFoldDB" id="A0A9X3C8Z6"/>
<keyword evidence="2" id="KW-1185">Reference proteome</keyword>
<dbReference type="Pfam" id="PF17914">
    <property type="entry name" value="HopA1"/>
    <property type="match status" value="1"/>
</dbReference>
<organism evidence="1 2">
    <name type="scientific">Flavobacterium frigoritolerans</name>
    <dbReference type="NCBI Taxonomy" id="2987686"/>
    <lineage>
        <taxon>Bacteria</taxon>
        <taxon>Pseudomonadati</taxon>
        <taxon>Bacteroidota</taxon>
        <taxon>Flavobacteriia</taxon>
        <taxon>Flavobacteriales</taxon>
        <taxon>Flavobacteriaceae</taxon>
        <taxon>Flavobacterium</taxon>
    </lineage>
</organism>
<evidence type="ECO:0000313" key="2">
    <source>
        <dbReference type="Proteomes" id="UP001151133"/>
    </source>
</evidence>